<comment type="caution">
    <text evidence="1">The sequence shown here is derived from an EMBL/GenBank/DDBJ whole genome shotgun (WGS) entry which is preliminary data.</text>
</comment>
<evidence type="ECO:0000313" key="1">
    <source>
        <dbReference type="EMBL" id="KIA82338.1"/>
    </source>
</evidence>
<dbReference type="AlphaFoldDB" id="A0A0C1ER31"/>
<reference evidence="1 2" key="1">
    <citation type="submission" date="2014-10" db="EMBL/GenBank/DDBJ databases">
        <title>Kaistella jeonii genome.</title>
        <authorList>
            <person name="Clayton J.T."/>
            <person name="Newman J.D."/>
        </authorList>
    </citation>
    <scope>NUCLEOTIDE SEQUENCE [LARGE SCALE GENOMIC DNA]</scope>
    <source>
        <strain evidence="1 2">DSM 17048</strain>
    </source>
</reference>
<dbReference type="Proteomes" id="UP000031473">
    <property type="component" value="Unassembled WGS sequence"/>
</dbReference>
<keyword evidence="2" id="KW-1185">Reference proteome</keyword>
<dbReference type="STRING" id="266749.SAMN05421876_1303"/>
<evidence type="ECO:0008006" key="3">
    <source>
        <dbReference type="Google" id="ProtNLM"/>
    </source>
</evidence>
<protein>
    <recommendedName>
        <fullName evidence="3">DUF2931 family protein</fullName>
    </recommendedName>
</protein>
<dbReference type="InterPro" id="IPR021326">
    <property type="entry name" value="DUF2931"/>
</dbReference>
<proteinExistence type="predicted"/>
<dbReference type="Pfam" id="PF11153">
    <property type="entry name" value="DUF2931"/>
    <property type="match status" value="1"/>
</dbReference>
<organism evidence="1 2">
    <name type="scientific">Kaistella jeonii</name>
    <dbReference type="NCBI Taxonomy" id="266749"/>
    <lineage>
        <taxon>Bacteria</taxon>
        <taxon>Pseudomonadati</taxon>
        <taxon>Bacteroidota</taxon>
        <taxon>Flavobacteriia</taxon>
        <taxon>Flavobacteriales</taxon>
        <taxon>Weeksellaceae</taxon>
        <taxon>Chryseobacterium group</taxon>
        <taxon>Kaistella</taxon>
    </lineage>
</organism>
<evidence type="ECO:0000313" key="2">
    <source>
        <dbReference type="Proteomes" id="UP000031473"/>
    </source>
</evidence>
<sequence length="347" mass="39645">MSCQKNNDKTKNMSSEIYDWKDATSCPYGFPIDIYKGGLQNLRTGSYTSLKAGTTIGNGYWGEASYGMGSGVKSLPDHLNVVFLSYAEEKFYQIDEDLDYEKIREYFRKGYDVKLTNGSGDIRHVNYDTFIVGFTPGGVCVVWIAGLGVQIEVGRFQGKEVVIPSEEIENLDSHDHLLFEPEYRQKMMKNPHIVPKEMQGKEIPFGLWDSYRKKYNWKPVFNLPDGLVLDEKGEFGVDYFNGESEYIFNQKFPISDYTKNALPKTLAFSWMSKENKIIAANCKLNELSTFNAFKEVFAEDFNTTNAAMEIKINQANTFFTVKLKGSNGKEVFIKTEDLEVFAIKQFK</sequence>
<dbReference type="EMBL" id="JSYL01000027">
    <property type="protein sequence ID" value="KIA82338.1"/>
    <property type="molecule type" value="Genomic_DNA"/>
</dbReference>
<accession>A0A0C1ER31</accession>
<name>A0A0C1ER31_9FLAO</name>
<gene>
    <name evidence="1" type="ORF">OA86_15050</name>
</gene>